<dbReference type="EMBL" id="CP103840">
    <property type="protein sequence ID" value="WOB24734.1"/>
    <property type="molecule type" value="Genomic_DNA"/>
</dbReference>
<proteinExistence type="predicted"/>
<evidence type="ECO:0000256" key="1">
    <source>
        <dbReference type="SAM" id="MobiDB-lite"/>
    </source>
</evidence>
<dbReference type="GeneID" id="95584826"/>
<keyword evidence="3" id="KW-1185">Reference proteome</keyword>
<evidence type="ECO:0000313" key="2">
    <source>
        <dbReference type="EMBL" id="WOB24734.1"/>
    </source>
</evidence>
<evidence type="ECO:0000313" key="3">
    <source>
        <dbReference type="Proteomes" id="UP001304534"/>
    </source>
</evidence>
<name>A0ABZ0D3D7_9XANT</name>
<sequence>MTARRPLVRVGGVNRQLSAGDALDGVTGFVSKATTPTASDYGRALINGDRWRNITNGVLYTYQDGAWLYDNAASLSRYVPARLSNGTASPIPLNADGTIPAKLADGTSSNIPTQA</sequence>
<accession>A0ABZ0D3D7</accession>
<gene>
    <name evidence="2" type="ORF">NYR99_13090</name>
</gene>
<protein>
    <submittedName>
        <fullName evidence="2">Uncharacterized protein</fullName>
    </submittedName>
</protein>
<reference evidence="2 3" key="1">
    <citation type="submission" date="2022-08" db="EMBL/GenBank/DDBJ databases">
        <title>Whole genome sequencing-based tracing of a 2022 introduction and outbreak of Xanthomonas hortorum pv. pelargonii.</title>
        <authorList>
            <person name="Iruegas-Bocardo F."/>
            <person name="Weisberg A.K."/>
            <person name="Riutta E.R."/>
            <person name="Kilday K."/>
            <person name="Bonkowski J.C."/>
            <person name="Creswell T."/>
            <person name="Daughtrey M.L."/>
            <person name="Rane K."/>
            <person name="Grunwald N.J."/>
            <person name="Chang J.H."/>
            <person name="Putnam M.L."/>
        </authorList>
    </citation>
    <scope>NUCLEOTIDE SEQUENCE [LARGE SCALE GENOMIC DNA]</scope>
    <source>
        <strain evidence="2 3">22-325</strain>
    </source>
</reference>
<dbReference type="Proteomes" id="UP001304534">
    <property type="component" value="Chromosome"/>
</dbReference>
<feature type="compositionally biased region" description="Polar residues" evidence="1">
    <location>
        <begin position="106"/>
        <end position="115"/>
    </location>
</feature>
<feature type="region of interest" description="Disordered" evidence="1">
    <location>
        <begin position="89"/>
        <end position="115"/>
    </location>
</feature>
<organism evidence="2 3">
    <name type="scientific">Xanthomonas dyei</name>
    <dbReference type="NCBI Taxonomy" id="743699"/>
    <lineage>
        <taxon>Bacteria</taxon>
        <taxon>Pseudomonadati</taxon>
        <taxon>Pseudomonadota</taxon>
        <taxon>Gammaproteobacteria</taxon>
        <taxon>Lysobacterales</taxon>
        <taxon>Lysobacteraceae</taxon>
        <taxon>Xanthomonas</taxon>
    </lineage>
</organism>
<dbReference type="RefSeq" id="WP_316686220.1">
    <property type="nucleotide sequence ID" value="NZ_CP103837.1"/>
</dbReference>